<organism evidence="3 4">
    <name type="scientific">Eutypa lata (strain UCR-EL1)</name>
    <name type="common">Grapevine dieback disease fungus</name>
    <name type="synonym">Eutypa armeniacae</name>
    <dbReference type="NCBI Taxonomy" id="1287681"/>
    <lineage>
        <taxon>Eukaryota</taxon>
        <taxon>Fungi</taxon>
        <taxon>Dikarya</taxon>
        <taxon>Ascomycota</taxon>
        <taxon>Pezizomycotina</taxon>
        <taxon>Sordariomycetes</taxon>
        <taxon>Xylariomycetidae</taxon>
        <taxon>Xylariales</taxon>
        <taxon>Diatrypaceae</taxon>
        <taxon>Eutypa</taxon>
    </lineage>
</organism>
<dbReference type="OrthoDB" id="4767558at2759"/>
<dbReference type="SUPFAM" id="SSF56112">
    <property type="entry name" value="Protein kinase-like (PK-like)"/>
    <property type="match status" value="1"/>
</dbReference>
<dbReference type="EMBL" id="KB706202">
    <property type="protein sequence ID" value="EMR68646.1"/>
    <property type="molecule type" value="Genomic_DNA"/>
</dbReference>
<dbReference type="PROSITE" id="PS00107">
    <property type="entry name" value="PROTEIN_KINASE_ATP"/>
    <property type="match status" value="1"/>
</dbReference>
<keyword evidence="1" id="KW-0067">ATP-binding</keyword>
<keyword evidence="4" id="KW-1185">Reference proteome</keyword>
<sequence length="354" mass="39404">MAGITVSELRRRVEDEQFTGRRSFAATRLLRRHFSTQFRFTFEGLIGRGAFGATFRVVEKLQNDASRRLVVKRAIDDYGIDSLQTEIAVLRMLRGAEHIAKLIADRDESRPINIWGTRHIRRFVYRGFDGTVSASLVGLPGPVAVIEYLENGDLDRLHTRLSEHDFLLPNRILWSFFLCYAPTTLEDVPVDGRPEALIEHGDMHMGNGDSGGFAEHTTIPVVKFIDFGMAGQGQGAAQNLFKSAQIMVELITRRPYAGLGTIYRGLQTMASEIVPDPTGRDPYPTLDPWIRDCLAQCLAVDPQLRPDLASALFTGEIGAALGAGAYQFPPETYVRESDELITHALKVLVFDAPN</sequence>
<gene>
    <name evidence="3" type="ORF">UCREL1_4328</name>
</gene>
<dbReference type="AlphaFoldDB" id="M7TFE8"/>
<evidence type="ECO:0000313" key="3">
    <source>
        <dbReference type="EMBL" id="EMR68646.1"/>
    </source>
</evidence>
<reference evidence="4" key="1">
    <citation type="journal article" date="2013" name="Genome Announc.">
        <title>Draft genome sequence of the grapevine dieback fungus Eutypa lata UCR-EL1.</title>
        <authorList>
            <person name="Blanco-Ulate B."/>
            <person name="Rolshausen P.E."/>
            <person name="Cantu D."/>
        </authorList>
    </citation>
    <scope>NUCLEOTIDE SEQUENCE [LARGE SCALE GENOMIC DNA]</scope>
    <source>
        <strain evidence="4">UCR-EL1</strain>
    </source>
</reference>
<dbReference type="OMA" id="VWAISEC"/>
<keyword evidence="1" id="KW-0547">Nucleotide-binding</keyword>
<feature type="binding site" evidence="1">
    <location>
        <position position="72"/>
    </location>
    <ligand>
        <name>ATP</name>
        <dbReference type="ChEBI" id="CHEBI:30616"/>
    </ligand>
</feature>
<dbReference type="InterPro" id="IPR011009">
    <property type="entry name" value="Kinase-like_dom_sf"/>
</dbReference>
<accession>M7TFE8</accession>
<evidence type="ECO:0000256" key="1">
    <source>
        <dbReference type="PROSITE-ProRule" id="PRU10141"/>
    </source>
</evidence>
<dbReference type="GO" id="GO:0005524">
    <property type="term" value="F:ATP binding"/>
    <property type="evidence" value="ECO:0007669"/>
    <property type="project" value="UniProtKB-UniRule"/>
</dbReference>
<evidence type="ECO:0000259" key="2">
    <source>
        <dbReference type="PROSITE" id="PS50011"/>
    </source>
</evidence>
<proteinExistence type="predicted"/>
<dbReference type="STRING" id="1287681.M7TFE8"/>
<protein>
    <recommendedName>
        <fullName evidence="2">Protein kinase domain-containing protein</fullName>
    </recommendedName>
</protein>
<dbReference type="HOGENOM" id="CLU_762977_0_0_1"/>
<dbReference type="SMART" id="SM00220">
    <property type="entry name" value="S_TKc"/>
    <property type="match status" value="1"/>
</dbReference>
<dbReference type="KEGG" id="ela:UCREL1_4328"/>
<dbReference type="Gene3D" id="1.10.510.10">
    <property type="entry name" value="Transferase(Phosphotransferase) domain 1"/>
    <property type="match status" value="1"/>
</dbReference>
<dbReference type="GO" id="GO:0004672">
    <property type="term" value="F:protein kinase activity"/>
    <property type="evidence" value="ECO:0007669"/>
    <property type="project" value="InterPro"/>
</dbReference>
<dbReference type="Proteomes" id="UP000012174">
    <property type="component" value="Unassembled WGS sequence"/>
</dbReference>
<name>M7TFE8_EUTLA</name>
<dbReference type="InterPro" id="IPR017441">
    <property type="entry name" value="Protein_kinase_ATP_BS"/>
</dbReference>
<feature type="domain" description="Protein kinase" evidence="2">
    <location>
        <begin position="40"/>
        <end position="354"/>
    </location>
</feature>
<evidence type="ECO:0000313" key="4">
    <source>
        <dbReference type="Proteomes" id="UP000012174"/>
    </source>
</evidence>
<dbReference type="PROSITE" id="PS50011">
    <property type="entry name" value="PROTEIN_KINASE_DOM"/>
    <property type="match status" value="1"/>
</dbReference>
<dbReference type="InterPro" id="IPR000719">
    <property type="entry name" value="Prot_kinase_dom"/>
</dbReference>